<sequence>MEKDKSIKNNEVVDKNVIEPSELNEVEPIEEEMEDRTDNESIGGMKEELTRRGTKAQIQVEMPMSQHIGYYLKHQINEKIIEGLVDNHKYNDSLLVTRLGTPFLMTAKTEIRFDKETITLKSRKNEINFFKIPESSCKIKKKTKEETDPIIPINIMSRRILEWEERIKYHQEKEMGFNQWRIKVFDVECLTSKKEDSDVIFDEEKLEIFLDFRMDDSWMTI</sequence>
<gene>
    <name evidence="2" type="ORF">Tci_437108</name>
</gene>
<organism evidence="2">
    <name type="scientific">Tanacetum cinerariifolium</name>
    <name type="common">Dalmatian daisy</name>
    <name type="synonym">Chrysanthemum cinerariifolium</name>
    <dbReference type="NCBI Taxonomy" id="118510"/>
    <lineage>
        <taxon>Eukaryota</taxon>
        <taxon>Viridiplantae</taxon>
        <taxon>Streptophyta</taxon>
        <taxon>Embryophyta</taxon>
        <taxon>Tracheophyta</taxon>
        <taxon>Spermatophyta</taxon>
        <taxon>Magnoliopsida</taxon>
        <taxon>eudicotyledons</taxon>
        <taxon>Gunneridae</taxon>
        <taxon>Pentapetalae</taxon>
        <taxon>asterids</taxon>
        <taxon>campanulids</taxon>
        <taxon>Asterales</taxon>
        <taxon>Asteraceae</taxon>
        <taxon>Asteroideae</taxon>
        <taxon>Anthemideae</taxon>
        <taxon>Anthemidinae</taxon>
        <taxon>Tanacetum</taxon>
    </lineage>
</organism>
<dbReference type="EMBL" id="BKCJ010197028">
    <property type="protein sequence ID" value="GEY65134.1"/>
    <property type="molecule type" value="Genomic_DNA"/>
</dbReference>
<accession>A0A699HRP5</accession>
<comment type="caution">
    <text evidence="2">The sequence shown here is derived from an EMBL/GenBank/DDBJ whole genome shotgun (WGS) entry which is preliminary data.</text>
</comment>
<feature type="region of interest" description="Disordered" evidence="1">
    <location>
        <begin position="19"/>
        <end position="40"/>
    </location>
</feature>
<feature type="compositionally biased region" description="Acidic residues" evidence="1">
    <location>
        <begin position="22"/>
        <end position="37"/>
    </location>
</feature>
<protein>
    <submittedName>
        <fullName evidence="2">Uncharacterized protein</fullName>
    </submittedName>
</protein>
<evidence type="ECO:0000313" key="2">
    <source>
        <dbReference type="EMBL" id="GEY65134.1"/>
    </source>
</evidence>
<reference evidence="2" key="1">
    <citation type="journal article" date="2019" name="Sci. Rep.">
        <title>Draft genome of Tanacetum cinerariifolium, the natural source of mosquito coil.</title>
        <authorList>
            <person name="Yamashiro T."/>
            <person name="Shiraishi A."/>
            <person name="Satake H."/>
            <person name="Nakayama K."/>
        </authorList>
    </citation>
    <scope>NUCLEOTIDE SEQUENCE</scope>
</reference>
<proteinExistence type="predicted"/>
<name>A0A699HRP5_TANCI</name>
<dbReference type="AlphaFoldDB" id="A0A699HRP5"/>
<evidence type="ECO:0000256" key="1">
    <source>
        <dbReference type="SAM" id="MobiDB-lite"/>
    </source>
</evidence>